<dbReference type="EMBL" id="CP002057">
    <property type="protein sequence ID" value="ADI35962.1"/>
    <property type="molecule type" value="Genomic_DNA"/>
</dbReference>
<sequence length="144" mass="16885">MSNWFRLEKDSTQYNTAKEYLQTKQDIEEKAKEYGKKHIGNDCSYCYKNYGLAFWITGFSASESPNDHRLFNDEYVPIKGTTCYEEFNGIPSISIEKMFEIQDGLNISKSVVYRPGFSQIEDEIYIKIDSQYLTSKEGYIVENW</sequence>
<dbReference type="STRING" id="456320.Mvol_0302"/>
<evidence type="ECO:0000313" key="2">
    <source>
        <dbReference type="Proteomes" id="UP000007722"/>
    </source>
</evidence>
<name>D7DS52_METV3</name>
<keyword evidence="2" id="KW-1185">Reference proteome</keyword>
<gene>
    <name evidence="1" type="ordered locus">Mvol_0302</name>
</gene>
<organism evidence="1 2">
    <name type="scientific">Methanococcus voltae (strain ATCC BAA-1334 / A3)</name>
    <dbReference type="NCBI Taxonomy" id="456320"/>
    <lineage>
        <taxon>Archaea</taxon>
        <taxon>Methanobacteriati</taxon>
        <taxon>Methanobacteriota</taxon>
        <taxon>Methanomada group</taxon>
        <taxon>Methanococci</taxon>
        <taxon>Methanococcales</taxon>
        <taxon>Methanococcaceae</taxon>
        <taxon>Methanococcus</taxon>
    </lineage>
</organism>
<protein>
    <submittedName>
        <fullName evidence="1">Uncharacterized protein</fullName>
    </submittedName>
</protein>
<dbReference type="OrthoDB" id="61891at2157"/>
<dbReference type="KEGG" id="mvo:Mvol_0302"/>
<dbReference type="HOGENOM" id="CLU_1792167_0_0_2"/>
<dbReference type="Proteomes" id="UP000007722">
    <property type="component" value="Chromosome"/>
</dbReference>
<accession>D7DS52</accession>
<evidence type="ECO:0000313" key="1">
    <source>
        <dbReference type="EMBL" id="ADI35962.1"/>
    </source>
</evidence>
<reference evidence="1 2" key="1">
    <citation type="submission" date="2010-05" db="EMBL/GenBank/DDBJ databases">
        <title>Complete sequence of Methanococcus voltae A3.</title>
        <authorList>
            <consortium name="US DOE Joint Genome Institute"/>
            <person name="Lucas S."/>
            <person name="Copeland A."/>
            <person name="Lapidus A."/>
            <person name="Cheng J.-F."/>
            <person name="Bruce D."/>
            <person name="Goodwin L."/>
            <person name="Pitluck S."/>
            <person name="Lowry S."/>
            <person name="Clum A."/>
            <person name="Land M."/>
            <person name="Hauser L."/>
            <person name="Kyrpides N."/>
            <person name="Mikhailova N."/>
            <person name="Whitman W.B."/>
            <person name="Woyke T."/>
        </authorList>
    </citation>
    <scope>NUCLEOTIDE SEQUENCE [LARGE SCALE GENOMIC DNA]</scope>
    <source>
        <strain evidence="2">ATCC BAA-1334 / A3</strain>
    </source>
</reference>
<proteinExistence type="predicted"/>
<dbReference type="AlphaFoldDB" id="D7DS52"/>
<dbReference type="InParanoid" id="D7DS52"/>